<sequence>MAEKIVDTKHLLSKKDIRRSWMMWLGTCELSNSFERLQSLSFVACIAPILKKLYKEDSELSSALKRHLTFFNTEGIWGSLIPGIVIAMEEERAKGEEISDDMITGLKTGFMGPLAGIGDTVDWGTIRPIIIGLFLPLASAGSWIAGMGPFVVSSLITSTISYYLFQLGYKFGRKSILQVLKDGRINQFITASSILGMFMMGILSSQYVKLELKPKLIVNGESTAIQSYVDQILPGLLPFVAVFLLYYLIKKKNVKYTTILLGVLAVSLLGALVGLF</sequence>
<name>A0A437UQ41_ENTAV</name>
<dbReference type="Pfam" id="PF03613">
    <property type="entry name" value="EIID-AGA"/>
    <property type="match status" value="1"/>
</dbReference>
<dbReference type="GeneID" id="86911046"/>
<comment type="caution">
    <text evidence="9">The sequence shown here is derived from an EMBL/GenBank/DDBJ whole genome shotgun (WGS) entry which is preliminary data.</text>
</comment>
<dbReference type="EMBL" id="RYZS01000001">
    <property type="protein sequence ID" value="RVU95728.1"/>
    <property type="molecule type" value="Genomic_DNA"/>
</dbReference>
<keyword evidence="6" id="KW-0812">Transmembrane</keyword>
<evidence type="ECO:0000313" key="9">
    <source>
        <dbReference type="EMBL" id="RVU95728.1"/>
    </source>
</evidence>
<keyword evidence="7" id="KW-1133">Transmembrane helix</keyword>
<reference evidence="9 10" key="1">
    <citation type="submission" date="2018-12" db="EMBL/GenBank/DDBJ databases">
        <title>A novel vanA-carrying plasmid in a clinical isolate of Enterococcus avium.</title>
        <authorList>
            <person name="Bernasconi O.J."/>
            <person name="Luzzaro F."/>
            <person name="Endimiani A."/>
        </authorList>
    </citation>
    <scope>NUCLEOTIDE SEQUENCE [LARGE SCALE GENOMIC DNA]</scope>
    <source>
        <strain evidence="9 10">LC0559/18</strain>
    </source>
</reference>
<evidence type="ECO:0000256" key="8">
    <source>
        <dbReference type="ARBA" id="ARBA00023136"/>
    </source>
</evidence>
<evidence type="ECO:0000256" key="4">
    <source>
        <dbReference type="ARBA" id="ARBA00022597"/>
    </source>
</evidence>
<gene>
    <name evidence="9" type="ORF">EK398_13220</name>
</gene>
<keyword evidence="8" id="KW-0472">Membrane</keyword>
<accession>A0A437UQ41</accession>
<evidence type="ECO:0000256" key="2">
    <source>
        <dbReference type="ARBA" id="ARBA00022448"/>
    </source>
</evidence>
<dbReference type="GO" id="GO:0009401">
    <property type="term" value="P:phosphoenolpyruvate-dependent sugar phosphotransferase system"/>
    <property type="evidence" value="ECO:0007669"/>
    <property type="project" value="UniProtKB-KW"/>
</dbReference>
<dbReference type="Proteomes" id="UP000288388">
    <property type="component" value="Unassembled WGS sequence"/>
</dbReference>
<dbReference type="PANTHER" id="PTHR32502">
    <property type="entry name" value="N-ACETYLGALACTOSAMINE PERMEASE II COMPONENT-RELATED"/>
    <property type="match status" value="1"/>
</dbReference>
<dbReference type="RefSeq" id="WP_016179242.1">
    <property type="nucleotide sequence ID" value="NZ_CAAKNX010000017.1"/>
</dbReference>
<keyword evidence="5" id="KW-0598">Phosphotransferase system</keyword>
<evidence type="ECO:0000256" key="1">
    <source>
        <dbReference type="ARBA" id="ARBA00004651"/>
    </source>
</evidence>
<proteinExistence type="predicted"/>
<organism evidence="9 10">
    <name type="scientific">Enterococcus avium</name>
    <name type="common">Streptococcus avium</name>
    <dbReference type="NCBI Taxonomy" id="33945"/>
    <lineage>
        <taxon>Bacteria</taxon>
        <taxon>Bacillati</taxon>
        <taxon>Bacillota</taxon>
        <taxon>Bacilli</taxon>
        <taxon>Lactobacillales</taxon>
        <taxon>Enterococcaceae</taxon>
        <taxon>Enterococcus</taxon>
    </lineage>
</organism>
<keyword evidence="4" id="KW-0762">Sugar transport</keyword>
<evidence type="ECO:0000256" key="7">
    <source>
        <dbReference type="ARBA" id="ARBA00022989"/>
    </source>
</evidence>
<dbReference type="GO" id="GO:0005886">
    <property type="term" value="C:plasma membrane"/>
    <property type="evidence" value="ECO:0007669"/>
    <property type="project" value="UniProtKB-SubCell"/>
</dbReference>
<dbReference type="PANTHER" id="PTHR32502:SF5">
    <property type="entry name" value="N-ACETYLGALACTOSAMINE PERMEASE IID COMPONENT-RELATED"/>
    <property type="match status" value="1"/>
</dbReference>
<dbReference type="InterPro" id="IPR050303">
    <property type="entry name" value="GatZ_KbaZ_carbometab"/>
</dbReference>
<dbReference type="InterPro" id="IPR004704">
    <property type="entry name" value="PTS_IID_man"/>
</dbReference>
<evidence type="ECO:0000313" key="10">
    <source>
        <dbReference type="Proteomes" id="UP000288388"/>
    </source>
</evidence>
<evidence type="ECO:0000256" key="6">
    <source>
        <dbReference type="ARBA" id="ARBA00022692"/>
    </source>
</evidence>
<keyword evidence="3" id="KW-1003">Cell membrane</keyword>
<evidence type="ECO:0000256" key="5">
    <source>
        <dbReference type="ARBA" id="ARBA00022683"/>
    </source>
</evidence>
<keyword evidence="2" id="KW-0813">Transport</keyword>
<dbReference type="PROSITE" id="PS51108">
    <property type="entry name" value="PTS_EIID"/>
    <property type="match status" value="1"/>
</dbReference>
<evidence type="ECO:0000256" key="3">
    <source>
        <dbReference type="ARBA" id="ARBA00022475"/>
    </source>
</evidence>
<dbReference type="AlphaFoldDB" id="A0A437UQ41"/>
<comment type="subcellular location">
    <subcellularLocation>
        <location evidence="1">Cell membrane</location>
        <topology evidence="1">Multi-pass membrane protein</topology>
    </subcellularLocation>
</comment>
<protein>
    <submittedName>
        <fullName evidence="9">PTS system mannose/fructose/sorbose family transporter subunit IID</fullName>
    </submittedName>
</protein>